<keyword evidence="17" id="KW-1185">Reference proteome</keyword>
<keyword evidence="7 16" id="KW-0808">Transferase</keyword>
<feature type="transmembrane region" description="Helical" evidence="14">
    <location>
        <begin position="349"/>
        <end position="366"/>
    </location>
</feature>
<gene>
    <name evidence="16" type="ORF">Ocin01_15090</name>
</gene>
<dbReference type="PANTHER" id="PTHR12989">
    <property type="entry name" value="ALPHA-1,2-GLUCOSYLTRANSFERASE ALG10"/>
    <property type="match status" value="1"/>
</dbReference>
<evidence type="ECO:0000256" key="7">
    <source>
        <dbReference type="ARBA" id="ARBA00022679"/>
    </source>
</evidence>
<feature type="transmembrane region" description="Helical" evidence="14">
    <location>
        <begin position="463"/>
        <end position="482"/>
    </location>
</feature>
<dbReference type="OMA" id="VWDSKIT"/>
<evidence type="ECO:0000256" key="9">
    <source>
        <dbReference type="ARBA" id="ARBA00022824"/>
    </source>
</evidence>
<evidence type="ECO:0000313" key="16">
    <source>
        <dbReference type="EMBL" id="ODM91593.1"/>
    </source>
</evidence>
<dbReference type="GO" id="GO:0106073">
    <property type="term" value="F:dolichyl pyrophosphate Glc2Man9GlcNAc2 alpha-1,2-glucosyltransferase activity"/>
    <property type="evidence" value="ECO:0007669"/>
    <property type="project" value="UniProtKB-UniRule"/>
</dbReference>
<keyword evidence="6 14" id="KW-0328">Glycosyltransferase</keyword>
<feature type="transmembrane region" description="Helical" evidence="14">
    <location>
        <begin position="317"/>
        <end position="337"/>
    </location>
</feature>
<feature type="transmembrane region" description="Helical" evidence="14">
    <location>
        <begin position="286"/>
        <end position="305"/>
    </location>
</feature>
<proteinExistence type="inferred from homology"/>
<dbReference type="PIRSF" id="PIRSF028810">
    <property type="entry name" value="Alpha1_2_glucosyltferase_Alg10"/>
    <property type="match status" value="1"/>
</dbReference>
<comment type="subcellular location">
    <subcellularLocation>
        <location evidence="1">Endoplasmic reticulum membrane</location>
        <topology evidence="1">Multi-pass membrane protein</topology>
    </subcellularLocation>
</comment>
<dbReference type="EMBL" id="LJIJ01001491">
    <property type="protein sequence ID" value="ODM91593.1"/>
    <property type="molecule type" value="Genomic_DNA"/>
</dbReference>
<evidence type="ECO:0000256" key="6">
    <source>
        <dbReference type="ARBA" id="ARBA00022676"/>
    </source>
</evidence>
<evidence type="ECO:0000313" key="17">
    <source>
        <dbReference type="Proteomes" id="UP000094527"/>
    </source>
</evidence>
<evidence type="ECO:0000256" key="15">
    <source>
        <dbReference type="SAM" id="MobiDB-lite"/>
    </source>
</evidence>
<dbReference type="PANTHER" id="PTHR12989:SF10">
    <property type="entry name" value="DOL-P-GLC:GLC(2)MAN(9)GLCNAC(2)-PP-DOL ALPHA-1,2-GLUCOSYLTRANSFERASE-RELATED"/>
    <property type="match status" value="1"/>
</dbReference>
<dbReference type="EC" id="2.4.1.256" evidence="4 14"/>
<reference evidence="16 17" key="1">
    <citation type="journal article" date="2016" name="Genome Biol. Evol.">
        <title>Gene Family Evolution Reflects Adaptation to Soil Environmental Stressors in the Genome of the Collembolan Orchesella cincta.</title>
        <authorList>
            <person name="Faddeeva-Vakhrusheva A."/>
            <person name="Derks M.F."/>
            <person name="Anvar S.Y."/>
            <person name="Agamennone V."/>
            <person name="Suring W."/>
            <person name="Smit S."/>
            <person name="van Straalen N.M."/>
            <person name="Roelofs D."/>
        </authorList>
    </citation>
    <scope>NUCLEOTIDE SEQUENCE [LARGE SCALE GENOMIC DNA]</scope>
    <source>
        <tissue evidence="16">Mixed pool</tissue>
    </source>
</reference>
<evidence type="ECO:0000256" key="1">
    <source>
        <dbReference type="ARBA" id="ARBA00004477"/>
    </source>
</evidence>
<feature type="transmembrane region" description="Helical" evidence="14">
    <location>
        <begin position="150"/>
        <end position="175"/>
    </location>
</feature>
<comment type="caution">
    <text evidence="14">Lacks conserved residue(s) required for the propagation of feature annotation.</text>
</comment>
<feature type="compositionally biased region" description="Basic residues" evidence="15">
    <location>
        <begin position="240"/>
        <end position="257"/>
    </location>
</feature>
<evidence type="ECO:0000256" key="13">
    <source>
        <dbReference type="ARBA" id="ARBA00048064"/>
    </source>
</evidence>
<dbReference type="Proteomes" id="UP000094527">
    <property type="component" value="Unassembled WGS sequence"/>
</dbReference>
<evidence type="ECO:0000256" key="14">
    <source>
        <dbReference type="PIRNR" id="PIRNR028810"/>
    </source>
</evidence>
<dbReference type="GO" id="GO:0005789">
    <property type="term" value="C:endoplasmic reticulum membrane"/>
    <property type="evidence" value="ECO:0007669"/>
    <property type="project" value="UniProtKB-SubCell"/>
</dbReference>
<dbReference type="InterPro" id="IPR016900">
    <property type="entry name" value="Alg10"/>
</dbReference>
<dbReference type="STRING" id="48709.A0A1D2MF72"/>
<sequence length="499" mass="57863">MGIDCDDDSLKSHTSSILSRNKAFIFALLVYGAASLVVHRQVNIIQPGPYMDEIFHVPQCQKYCRGLYSEWDPKITTLPGTYIVASTFLRVFNNLLESDDPCSTHNLRAFNLGVSVVNLILIYLIVGHYSPELSSAKRAFSALNIGTFPVLYFFSFLYYTDAVSTAFLLLMHYLFLRGRYGYSALAGGYSVFTRQTNIVWVLYHGINSILEVLTSTFGEKIFLYPLEYRKYLMGSSQPAKIKKSKRSKTPKRSKPVKPVKPPFHLPSIPQIWRACGDDFGDRGCNYVLVGVAFLVFVIYNGSIVVGDKQAHQATLNFPQIGYFALIFGIFTSPFLLVRMKNVMKKIVYFPYNTLFFTVILTALIYYNSPVHPYILADNRHYTFYIWKRFYERAYWLRFVWIPFYMLVWVFIITAMGVQKVYLFTYVFCTAINIVPQLLMEFRYFIPGYLYARMTFRDASWKELVMEFAFNSVINAATVYLFLHKPFTWADSSDVQRFMW</sequence>
<feature type="transmembrane region" description="Helical" evidence="14">
    <location>
        <begin position="422"/>
        <end position="443"/>
    </location>
</feature>
<accession>A0A1D2MF72</accession>
<feature type="transmembrane region" description="Helical" evidence="14">
    <location>
        <begin position="23"/>
        <end position="42"/>
    </location>
</feature>
<dbReference type="AlphaFoldDB" id="A0A1D2MF72"/>
<evidence type="ECO:0000256" key="3">
    <source>
        <dbReference type="ARBA" id="ARBA00010600"/>
    </source>
</evidence>
<comment type="similarity">
    <text evidence="3 14">Belongs to the ALG10 glucosyltransferase family.</text>
</comment>
<evidence type="ECO:0000256" key="2">
    <source>
        <dbReference type="ARBA" id="ARBA00004922"/>
    </source>
</evidence>
<evidence type="ECO:0000256" key="12">
    <source>
        <dbReference type="ARBA" id="ARBA00044727"/>
    </source>
</evidence>
<feature type="region of interest" description="Disordered" evidence="15">
    <location>
        <begin position="239"/>
        <end position="259"/>
    </location>
</feature>
<comment type="catalytic activity">
    <reaction evidence="13">
        <text>an alpha-D-Glc-(1-&gt;3)-alpha-D-Glc-(1-&gt;3)-alpha-D-Man-(1-&gt;2)-alpha-D-Man-(1-&gt;2)-alpha-D-Man-(1-&gt;3)-[alpha-D-Man-(1-&gt;2)-alpha-D-Man-(1-&gt;3)-[alpha-D-Man-(1-&gt;2)-alpha-D-Man-(1-&gt;6)]-alpha-D-Man-(1-&gt;6)]-beta-D-Man-(1-&gt;4)-beta-D-GlcNAc-(1-&gt;4)-alpha-D-GlcNAc-diphospho-di-trans,poly-cis-dolichol + a di-trans,poly-cis-dolichyl beta-D-glucosyl phosphate = a alpha-D-Glc-(1-&gt;2)-alpha-D-Glc-(1-&gt;3)-alpha-D-Glc-(1-&gt;3)-alpha-D-Man-(1-&gt;2)-alpha-D-Man-(1-&gt;2)-alpha-D-Man-(1-&gt;3)-[alpha-D-Man-(1-&gt;2)-alpha-D-Man-(1-&gt;3)-[alpha-D-Man-(1-&gt;2)-alpha-D-Man-(1-&gt;6)]-alpha-D-Man-(1-&gt;6)]-beta-D-Man-(1-&gt;4)-beta-D-GlcNAc-(1-&gt;4)-alpha-D-GlcNAc-diphospho-di-trans,poly-cis-dolichol + a di-trans,poly-cis-dolichyl phosphate + H(+)</text>
        <dbReference type="Rhea" id="RHEA:29543"/>
        <dbReference type="Rhea" id="RHEA-COMP:19498"/>
        <dbReference type="Rhea" id="RHEA-COMP:19502"/>
        <dbReference type="Rhea" id="RHEA-COMP:19512"/>
        <dbReference type="Rhea" id="RHEA-COMP:19522"/>
        <dbReference type="ChEBI" id="CHEBI:15378"/>
        <dbReference type="ChEBI" id="CHEBI:57525"/>
        <dbReference type="ChEBI" id="CHEBI:57683"/>
        <dbReference type="ChEBI" id="CHEBI:132522"/>
        <dbReference type="ChEBI" id="CHEBI:132523"/>
        <dbReference type="EC" id="2.4.1.256"/>
    </reaction>
    <physiologicalReaction direction="left-to-right" evidence="13">
        <dbReference type="Rhea" id="RHEA:29544"/>
    </physiologicalReaction>
</comment>
<dbReference type="OrthoDB" id="4769at2759"/>
<dbReference type="Pfam" id="PF04922">
    <property type="entry name" value="DIE2_ALG10"/>
    <property type="match status" value="1"/>
</dbReference>
<feature type="transmembrane region" description="Helical" evidence="14">
    <location>
        <begin position="109"/>
        <end position="130"/>
    </location>
</feature>
<keyword evidence="10 14" id="KW-1133">Transmembrane helix</keyword>
<evidence type="ECO:0000256" key="10">
    <source>
        <dbReference type="ARBA" id="ARBA00022989"/>
    </source>
</evidence>
<keyword evidence="9" id="KW-0256">Endoplasmic reticulum</keyword>
<keyword evidence="11 14" id="KW-0472">Membrane</keyword>
<dbReference type="GO" id="GO:0006488">
    <property type="term" value="P:dolichol-linked oligosaccharide biosynthetic process"/>
    <property type="evidence" value="ECO:0007669"/>
    <property type="project" value="UniProtKB-UniRule"/>
</dbReference>
<name>A0A1D2MF72_ORCCI</name>
<evidence type="ECO:0000256" key="8">
    <source>
        <dbReference type="ARBA" id="ARBA00022692"/>
    </source>
</evidence>
<organism evidence="16 17">
    <name type="scientific">Orchesella cincta</name>
    <name type="common">Springtail</name>
    <name type="synonym">Podura cincta</name>
    <dbReference type="NCBI Taxonomy" id="48709"/>
    <lineage>
        <taxon>Eukaryota</taxon>
        <taxon>Metazoa</taxon>
        <taxon>Ecdysozoa</taxon>
        <taxon>Arthropoda</taxon>
        <taxon>Hexapoda</taxon>
        <taxon>Collembola</taxon>
        <taxon>Entomobryomorpha</taxon>
        <taxon>Entomobryoidea</taxon>
        <taxon>Orchesellidae</taxon>
        <taxon>Orchesellinae</taxon>
        <taxon>Orchesella</taxon>
    </lineage>
</organism>
<comment type="function">
    <text evidence="12">Dol-P-Glc:Glc(2)Man(9)GlcNAc(2)-PP-Dol alpha-1,2-glucosyltransferase that operates in the biosynthetic pathway of dolichol-linked oligosaccharides, the glycan precursors employed in protein asparagine (N)-glycosylation. The assembly of dolichol-linked oligosaccharides begins on the cytosolic side of the endoplasmic reticulum membrane and finishes in its lumen. The sequential addition of sugars to dolichol pyrophosphate produces dolichol-linked oligosaccharides containing fourteen sugars, including two GlcNAcs, nine mannoses and three glucoses. Once assembled, the oligosaccharide is transferred from the lipid to nascent proteins by oligosaccharyltransferases. In the lumen of the endoplasmic reticulum, adds the third and last glucose residue from dolichyl phosphate glucose (Dol-P-Glc) onto the lipid-linked oligosaccharide intermediate Glc(2)Man(9)GlcNAc(2)-PP-Dol to produce Glc(3)Man(9)GlcNAc(2)-PP-Dol.</text>
</comment>
<evidence type="ECO:0000256" key="4">
    <source>
        <dbReference type="ARBA" id="ARBA00011967"/>
    </source>
</evidence>
<keyword evidence="8 14" id="KW-0812">Transmembrane</keyword>
<protein>
    <recommendedName>
        <fullName evidence="5 14">Dol-P-Glc:Glc(2)Man(9)GlcNAc(2)-PP-Dol alpha-1,2-glucosyltransferase</fullName>
        <ecNumber evidence="4 14">2.4.1.256</ecNumber>
    </recommendedName>
</protein>
<evidence type="ECO:0000256" key="11">
    <source>
        <dbReference type="ARBA" id="ARBA00023136"/>
    </source>
</evidence>
<comment type="caution">
    <text evidence="16">The sequence shown here is derived from an EMBL/GenBank/DDBJ whole genome shotgun (WGS) entry which is preliminary data.</text>
</comment>
<comment type="pathway">
    <text evidence="2">Protein modification; protein glycosylation.</text>
</comment>
<evidence type="ECO:0000256" key="5">
    <source>
        <dbReference type="ARBA" id="ARBA00018512"/>
    </source>
</evidence>
<feature type="transmembrane region" description="Helical" evidence="14">
    <location>
        <begin position="394"/>
        <end position="415"/>
    </location>
</feature>